<evidence type="ECO:0000313" key="7">
    <source>
        <dbReference type="EMBL" id="GLY92007.1"/>
    </source>
</evidence>
<accession>A0A9W6SGX3</accession>
<organism evidence="7 8">
    <name type="scientific">Actinoallomurus iriomotensis</name>
    <dbReference type="NCBI Taxonomy" id="478107"/>
    <lineage>
        <taxon>Bacteria</taxon>
        <taxon>Bacillati</taxon>
        <taxon>Actinomycetota</taxon>
        <taxon>Actinomycetes</taxon>
        <taxon>Streptosporangiales</taxon>
        <taxon>Thermomonosporaceae</taxon>
        <taxon>Actinoallomurus</taxon>
    </lineage>
</organism>
<evidence type="ECO:0000313" key="8">
    <source>
        <dbReference type="Proteomes" id="UP001165074"/>
    </source>
</evidence>
<feature type="transmembrane region" description="Helical" evidence="6">
    <location>
        <begin position="64"/>
        <end position="87"/>
    </location>
</feature>
<feature type="transmembrane region" description="Helical" evidence="6">
    <location>
        <begin position="141"/>
        <end position="163"/>
    </location>
</feature>
<dbReference type="AlphaFoldDB" id="A0A9W6SGX3"/>
<dbReference type="InterPro" id="IPR001851">
    <property type="entry name" value="ABC_transp_permease"/>
</dbReference>
<keyword evidence="8" id="KW-1185">Reference proteome</keyword>
<feature type="transmembrane region" description="Helical" evidence="6">
    <location>
        <begin position="183"/>
        <end position="201"/>
    </location>
</feature>
<dbReference type="PANTHER" id="PTHR32196">
    <property type="entry name" value="ABC TRANSPORTER PERMEASE PROTEIN YPHD-RELATED-RELATED"/>
    <property type="match status" value="1"/>
</dbReference>
<reference evidence="7" key="1">
    <citation type="submission" date="2023-03" db="EMBL/GenBank/DDBJ databases">
        <title>Actinoallomurus iriomotensis NBRC 103684.</title>
        <authorList>
            <person name="Ichikawa N."/>
            <person name="Sato H."/>
            <person name="Tonouchi N."/>
        </authorList>
    </citation>
    <scope>NUCLEOTIDE SEQUENCE</scope>
    <source>
        <strain evidence="7">NBRC 103684</strain>
    </source>
</reference>
<keyword evidence="2" id="KW-1003">Cell membrane</keyword>
<evidence type="ECO:0000256" key="4">
    <source>
        <dbReference type="ARBA" id="ARBA00022989"/>
    </source>
</evidence>
<comment type="subcellular location">
    <subcellularLocation>
        <location evidence="1">Cell membrane</location>
        <topology evidence="1">Multi-pass membrane protein</topology>
    </subcellularLocation>
</comment>
<proteinExistence type="predicted"/>
<feature type="transmembrane region" description="Helical" evidence="6">
    <location>
        <begin position="110"/>
        <end position="134"/>
    </location>
</feature>
<dbReference type="RefSeq" id="WP_285583943.1">
    <property type="nucleotide sequence ID" value="NZ_BSTK01000024.1"/>
</dbReference>
<feature type="transmembrane region" description="Helical" evidence="6">
    <location>
        <begin position="280"/>
        <end position="300"/>
    </location>
</feature>
<evidence type="ECO:0000256" key="5">
    <source>
        <dbReference type="ARBA" id="ARBA00023136"/>
    </source>
</evidence>
<feature type="transmembrane region" description="Helical" evidence="6">
    <location>
        <begin position="232"/>
        <end position="251"/>
    </location>
</feature>
<evidence type="ECO:0000256" key="1">
    <source>
        <dbReference type="ARBA" id="ARBA00004651"/>
    </source>
</evidence>
<sequence>MTVRGGASKTMAPGATDTPIIKLGLGRRLLARQELTLIAVLILVGVLATLRNSSFGASDNLLQVIRAAVVTFIVACPLTLVTIGGGFDFSVGSVFTLGGVSSAYLMTHGIIWPLAILLGIAVGAVIGGLNAVIIDRLRVPPIITTLGTFYFMGGVVILFTHGIDIAPLPLQFNSLGTGSTLGIPNVIIAGILVGIAYHLVLERTRYGYNVRSLGGNRLAATENGIPVRRLDAWLYIGAGALAAFAGIVYAARTGSGQVSAGGASVTLTAISAVLIGGTSLFGGIGTITGTALGAILFAEIDNALAVAGIDALYSNMIIGAILVFAVAADSIRRGRMFSLKR</sequence>
<evidence type="ECO:0000256" key="2">
    <source>
        <dbReference type="ARBA" id="ARBA00022475"/>
    </source>
</evidence>
<dbReference type="GO" id="GO:0022857">
    <property type="term" value="F:transmembrane transporter activity"/>
    <property type="evidence" value="ECO:0007669"/>
    <property type="project" value="InterPro"/>
</dbReference>
<feature type="transmembrane region" description="Helical" evidence="6">
    <location>
        <begin position="35"/>
        <end position="52"/>
    </location>
</feature>
<dbReference type="GO" id="GO:0005886">
    <property type="term" value="C:plasma membrane"/>
    <property type="evidence" value="ECO:0007669"/>
    <property type="project" value="UniProtKB-SubCell"/>
</dbReference>
<dbReference type="EMBL" id="BSTK01000024">
    <property type="protein sequence ID" value="GLY92007.1"/>
    <property type="molecule type" value="Genomic_DNA"/>
</dbReference>
<evidence type="ECO:0000256" key="6">
    <source>
        <dbReference type="SAM" id="Phobius"/>
    </source>
</evidence>
<protein>
    <submittedName>
        <fullName evidence="7">Sugar ABC transporter permease</fullName>
    </submittedName>
</protein>
<dbReference type="Proteomes" id="UP001165074">
    <property type="component" value="Unassembled WGS sequence"/>
</dbReference>
<keyword evidence="5 6" id="KW-0472">Membrane</keyword>
<name>A0A9W6SGX3_9ACTN</name>
<dbReference type="CDD" id="cd06579">
    <property type="entry name" value="TM_PBP1_transp_AraH_like"/>
    <property type="match status" value="1"/>
</dbReference>
<comment type="caution">
    <text evidence="7">The sequence shown here is derived from an EMBL/GenBank/DDBJ whole genome shotgun (WGS) entry which is preliminary data.</text>
</comment>
<feature type="transmembrane region" description="Helical" evidence="6">
    <location>
        <begin position="312"/>
        <end position="331"/>
    </location>
</feature>
<dbReference type="Pfam" id="PF02653">
    <property type="entry name" value="BPD_transp_2"/>
    <property type="match status" value="1"/>
</dbReference>
<evidence type="ECO:0000256" key="3">
    <source>
        <dbReference type="ARBA" id="ARBA00022692"/>
    </source>
</evidence>
<keyword evidence="4 6" id="KW-1133">Transmembrane helix</keyword>
<keyword evidence="3 6" id="KW-0812">Transmembrane</keyword>
<gene>
    <name evidence="7" type="primary">rbsC</name>
    <name evidence="7" type="ORF">Airi02_099350</name>
</gene>